<keyword evidence="2" id="KW-1133">Transmembrane helix</keyword>
<proteinExistence type="predicted"/>
<feature type="compositionally biased region" description="Low complexity" evidence="1">
    <location>
        <begin position="341"/>
        <end position="354"/>
    </location>
</feature>
<comment type="caution">
    <text evidence="4">The sequence shown here is derived from an EMBL/GenBank/DDBJ whole genome shotgun (WGS) entry which is preliminary data.</text>
</comment>
<dbReference type="InterPro" id="IPR036514">
    <property type="entry name" value="SGNH_hydro_sf"/>
</dbReference>
<dbReference type="EMBL" id="JABENB010000001">
    <property type="protein sequence ID" value="NNG37662.1"/>
    <property type="molecule type" value="Genomic_DNA"/>
</dbReference>
<dbReference type="RefSeq" id="WP_171150744.1">
    <property type="nucleotide sequence ID" value="NZ_JABENB010000001.1"/>
</dbReference>
<dbReference type="CDD" id="cd01836">
    <property type="entry name" value="FeeA_FeeB_like"/>
    <property type="match status" value="1"/>
</dbReference>
<evidence type="ECO:0000256" key="2">
    <source>
        <dbReference type="SAM" id="Phobius"/>
    </source>
</evidence>
<dbReference type="AlphaFoldDB" id="A0A849ALI5"/>
<dbReference type="PANTHER" id="PTHR30383:SF5">
    <property type="entry name" value="SGNH HYDROLASE-TYPE ESTERASE DOMAIN-CONTAINING PROTEIN"/>
    <property type="match status" value="1"/>
</dbReference>
<evidence type="ECO:0000259" key="3">
    <source>
        <dbReference type="Pfam" id="PF13472"/>
    </source>
</evidence>
<dbReference type="SUPFAM" id="SSF52266">
    <property type="entry name" value="SGNH hydrolase"/>
    <property type="match status" value="1"/>
</dbReference>
<name>A0A849ALI5_9MICO</name>
<feature type="compositionally biased region" description="Basic residues" evidence="1">
    <location>
        <begin position="310"/>
        <end position="323"/>
    </location>
</feature>
<feature type="transmembrane region" description="Helical" evidence="2">
    <location>
        <begin position="12"/>
        <end position="32"/>
    </location>
</feature>
<dbReference type="Pfam" id="PF13472">
    <property type="entry name" value="Lipase_GDSL_2"/>
    <property type="match status" value="1"/>
</dbReference>
<reference evidence="4 5" key="1">
    <citation type="submission" date="2020-05" db="EMBL/GenBank/DDBJ databases">
        <title>Flexivirga sp. ID2601S isolated from air conditioner.</title>
        <authorList>
            <person name="Kim D.H."/>
        </authorList>
    </citation>
    <scope>NUCLEOTIDE SEQUENCE [LARGE SCALE GENOMIC DNA]</scope>
    <source>
        <strain evidence="4 5">ID2601S</strain>
    </source>
</reference>
<sequence length="382" mass="38810">MGRARRARKIAAIAAYGGGIGAAGLGAGWGVLLGEAKIARRIVGQPFDGAPEDSGVYGAGPGDPIELLMVGDSTAKGMGADTAYQTVGAIIATAAAALAGRPVRLTNVAVVGATSPDLGGQVEQALEQVPEPDAAVIMIGANDVTGRLSRSTSVRHLADAVESLRAAGAEVVVGTCPDLGVIEPVPQPLRLIARRWSRDLAAAQTVAVIEHGGRTVSLGDLLGHEFSDSPSVMFSKDRFHPSPAGYARAASALLPSVLDALGQQSADTGRQPDRRRGEAVDPVSVAAKRAVRDPGTEVSATDVRGAERGRRGRWAVLLRRHRTPLPDPDEPGDEPSGGPGEEPVSDGAGPAVPHGPGGGAASDSQQPQADSTDAIHSSTGAQ</sequence>
<feature type="region of interest" description="Disordered" evidence="1">
    <location>
        <begin position="264"/>
        <end position="382"/>
    </location>
</feature>
<evidence type="ECO:0000256" key="1">
    <source>
        <dbReference type="SAM" id="MobiDB-lite"/>
    </source>
</evidence>
<protein>
    <submittedName>
        <fullName evidence="4">SGNH/GDSL hydrolase family protein</fullName>
    </submittedName>
</protein>
<dbReference type="GO" id="GO:0004622">
    <property type="term" value="F:phosphatidylcholine lysophospholipase activity"/>
    <property type="evidence" value="ECO:0007669"/>
    <property type="project" value="TreeGrafter"/>
</dbReference>
<dbReference type="InterPro" id="IPR013830">
    <property type="entry name" value="SGNH_hydro"/>
</dbReference>
<dbReference type="PANTHER" id="PTHR30383">
    <property type="entry name" value="THIOESTERASE 1/PROTEASE 1/LYSOPHOSPHOLIPASE L1"/>
    <property type="match status" value="1"/>
</dbReference>
<gene>
    <name evidence="4" type="ORF">HJ588_00015</name>
</gene>
<feature type="domain" description="SGNH hydrolase-type esterase" evidence="3">
    <location>
        <begin position="70"/>
        <end position="248"/>
    </location>
</feature>
<dbReference type="Gene3D" id="3.40.50.1110">
    <property type="entry name" value="SGNH hydrolase"/>
    <property type="match status" value="1"/>
</dbReference>
<keyword evidence="2" id="KW-0812">Transmembrane</keyword>
<evidence type="ECO:0000313" key="5">
    <source>
        <dbReference type="Proteomes" id="UP000557772"/>
    </source>
</evidence>
<dbReference type="InterPro" id="IPR051532">
    <property type="entry name" value="Ester_Hydrolysis_Enzymes"/>
</dbReference>
<keyword evidence="5" id="KW-1185">Reference proteome</keyword>
<feature type="compositionally biased region" description="Polar residues" evidence="1">
    <location>
        <begin position="362"/>
        <end position="382"/>
    </location>
</feature>
<feature type="compositionally biased region" description="Basic and acidic residues" evidence="1">
    <location>
        <begin position="270"/>
        <end position="279"/>
    </location>
</feature>
<keyword evidence="2" id="KW-0472">Membrane</keyword>
<organism evidence="4 5">
    <name type="scientific">Flexivirga aerilata</name>
    <dbReference type="NCBI Taxonomy" id="1656889"/>
    <lineage>
        <taxon>Bacteria</taxon>
        <taxon>Bacillati</taxon>
        <taxon>Actinomycetota</taxon>
        <taxon>Actinomycetes</taxon>
        <taxon>Micrococcales</taxon>
        <taxon>Dermacoccaceae</taxon>
        <taxon>Flexivirga</taxon>
    </lineage>
</organism>
<dbReference type="Proteomes" id="UP000557772">
    <property type="component" value="Unassembled WGS sequence"/>
</dbReference>
<keyword evidence="4" id="KW-0378">Hydrolase</keyword>
<accession>A0A849ALI5</accession>
<evidence type="ECO:0000313" key="4">
    <source>
        <dbReference type="EMBL" id="NNG37662.1"/>
    </source>
</evidence>